<dbReference type="PROSITE" id="PS50987">
    <property type="entry name" value="HTH_ARSR_2"/>
    <property type="match status" value="1"/>
</dbReference>
<dbReference type="SUPFAM" id="SSF46785">
    <property type="entry name" value="Winged helix' DNA-binding domain"/>
    <property type="match status" value="1"/>
</dbReference>
<evidence type="ECO:0000256" key="1">
    <source>
        <dbReference type="ARBA" id="ARBA00023015"/>
    </source>
</evidence>
<reference evidence="6" key="1">
    <citation type="submission" date="2022-11" db="EMBL/GenBank/DDBJ databases">
        <title>Draft genome sequence of Sellimonas catena strain 18CBH55.</title>
        <authorList>
            <person name="Hisatomi A."/>
            <person name="Ohkuma M."/>
            <person name="Sakamoto M."/>
        </authorList>
    </citation>
    <scope>NUCLEOTIDE SEQUENCE</scope>
    <source>
        <strain evidence="6">18CBH55</strain>
    </source>
</reference>
<evidence type="ECO:0000259" key="5">
    <source>
        <dbReference type="PROSITE" id="PS51000"/>
    </source>
</evidence>
<dbReference type="InterPro" id="IPR014036">
    <property type="entry name" value="DeoR-like_C"/>
</dbReference>
<gene>
    <name evidence="6" type="ORF">Selli2_15760</name>
</gene>
<feature type="domain" description="HTH deoR-type" evidence="5">
    <location>
        <begin position="8"/>
        <end position="63"/>
    </location>
</feature>
<dbReference type="Pfam" id="PF08220">
    <property type="entry name" value="HTH_DeoR"/>
    <property type="match status" value="1"/>
</dbReference>
<keyword evidence="3" id="KW-0804">Transcription</keyword>
<dbReference type="EMBL" id="BSCH01000009">
    <property type="protein sequence ID" value="GLG90149.1"/>
    <property type="molecule type" value="Genomic_DNA"/>
</dbReference>
<dbReference type="PANTHER" id="PTHR30363:SF44">
    <property type="entry name" value="AGA OPERON TRANSCRIPTIONAL REPRESSOR-RELATED"/>
    <property type="match status" value="1"/>
</dbReference>
<feature type="domain" description="HTH arsR-type" evidence="4">
    <location>
        <begin position="1"/>
        <end position="88"/>
    </location>
</feature>
<dbReference type="InterPro" id="IPR001034">
    <property type="entry name" value="DeoR_HTH"/>
</dbReference>
<evidence type="ECO:0000313" key="6">
    <source>
        <dbReference type="EMBL" id="GLG90149.1"/>
    </source>
</evidence>
<dbReference type="InterPro" id="IPR050313">
    <property type="entry name" value="Carb_Metab_HTH_regulators"/>
</dbReference>
<organism evidence="6 7">
    <name type="scientific">Sellimonas catena</name>
    <dbReference type="NCBI Taxonomy" id="2994035"/>
    <lineage>
        <taxon>Bacteria</taxon>
        <taxon>Bacillati</taxon>
        <taxon>Bacillota</taxon>
        <taxon>Clostridia</taxon>
        <taxon>Lachnospirales</taxon>
        <taxon>Lachnospiraceae</taxon>
        <taxon>Sellimonas</taxon>
    </lineage>
</organism>
<protein>
    <submittedName>
        <fullName evidence="6">DeoR family transcriptional regulator</fullName>
    </submittedName>
</protein>
<dbReference type="SMART" id="SM00420">
    <property type="entry name" value="HTH_DEOR"/>
    <property type="match status" value="1"/>
</dbReference>
<dbReference type="PROSITE" id="PS51000">
    <property type="entry name" value="HTH_DEOR_2"/>
    <property type="match status" value="1"/>
</dbReference>
<dbReference type="InterPro" id="IPR036388">
    <property type="entry name" value="WH-like_DNA-bd_sf"/>
</dbReference>
<keyword evidence="1" id="KW-0805">Transcription regulation</keyword>
<accession>A0A9W6CF28</accession>
<name>A0A9W6CF28_9FIRM</name>
<dbReference type="PANTHER" id="PTHR30363">
    <property type="entry name" value="HTH-TYPE TRANSCRIPTIONAL REGULATOR SRLR-RELATED"/>
    <property type="match status" value="1"/>
</dbReference>
<dbReference type="SUPFAM" id="SSF100950">
    <property type="entry name" value="NagB/RpiA/CoA transferase-like"/>
    <property type="match status" value="1"/>
</dbReference>
<dbReference type="SMART" id="SM01134">
    <property type="entry name" value="DeoRC"/>
    <property type="match status" value="1"/>
</dbReference>
<proteinExistence type="predicted"/>
<dbReference type="PRINTS" id="PR00037">
    <property type="entry name" value="HTHLACR"/>
</dbReference>
<dbReference type="InterPro" id="IPR011991">
    <property type="entry name" value="ArsR-like_HTH"/>
</dbReference>
<comment type="caution">
    <text evidence="6">The sequence shown here is derived from an EMBL/GenBank/DDBJ whole genome shotgun (WGS) entry which is preliminary data.</text>
</comment>
<dbReference type="GO" id="GO:0003677">
    <property type="term" value="F:DNA binding"/>
    <property type="evidence" value="ECO:0007669"/>
    <property type="project" value="UniProtKB-KW"/>
</dbReference>
<dbReference type="RefSeq" id="WP_087166984.1">
    <property type="nucleotide sequence ID" value="NZ_BSCH01000009.1"/>
</dbReference>
<reference evidence="6" key="3">
    <citation type="journal article" date="2023" name="Int. J. Syst. Evol. Microbiol.">
        <title>Sellimonas catena sp. nov., isolated from human faeces.</title>
        <authorList>
            <person name="Hisatomi A."/>
            <person name="Ohkuma M."/>
            <person name="Sakamoto M."/>
        </authorList>
    </citation>
    <scope>NUCLEOTIDE SEQUENCE</scope>
    <source>
        <strain evidence="6">18CBH55</strain>
    </source>
</reference>
<dbReference type="InterPro" id="IPR001845">
    <property type="entry name" value="HTH_ArsR_DNA-bd_dom"/>
</dbReference>
<evidence type="ECO:0000259" key="4">
    <source>
        <dbReference type="PROSITE" id="PS50987"/>
    </source>
</evidence>
<dbReference type="InterPro" id="IPR037171">
    <property type="entry name" value="NagB/RpiA_transferase-like"/>
</dbReference>
<dbReference type="AlphaFoldDB" id="A0A9W6CF28"/>
<dbReference type="PROSITE" id="PS00894">
    <property type="entry name" value="HTH_DEOR_1"/>
    <property type="match status" value="1"/>
</dbReference>
<evidence type="ECO:0000313" key="7">
    <source>
        <dbReference type="Proteomes" id="UP001145094"/>
    </source>
</evidence>
<sequence length="258" mass="29302">MKREKAYVDGRRQKILELLQHNPQIRVDDLAERLNVSVVTIRRDLRFLEEENLVKRFYGGAKVMKEVTEEKDTISMCRDLIARYAATLVEDGDTIFINTSKNALKLISYVESRNVTVITNNGKAINHEEADGVSIILTGGELRYPKEAMVGDFAIRNLQNIFAKKAFVGCSGISVKSGMTTEIANEVNVNQLMIEHATQEVYILADHTKIGHSSSFTSCDISKVKHLITDEFAPEEELEQMRMHGVQVHQVRRDFFLK</sequence>
<dbReference type="InterPro" id="IPR018356">
    <property type="entry name" value="Tscrpt_reg_HTH_DeoR_CS"/>
</dbReference>
<dbReference type="GO" id="GO:0003700">
    <property type="term" value="F:DNA-binding transcription factor activity"/>
    <property type="evidence" value="ECO:0007669"/>
    <property type="project" value="InterPro"/>
</dbReference>
<reference evidence="6" key="2">
    <citation type="submission" date="2022-11" db="EMBL/GenBank/DDBJ databases">
        <title>Draft genome sequence of Sellimonas catena strain 18CBH55.</title>
        <authorList>
            <person name="Atsushi H."/>
            <person name="Moriya O."/>
            <person name="Mitsuo S."/>
        </authorList>
    </citation>
    <scope>NUCLEOTIDE SEQUENCE</scope>
    <source>
        <strain evidence="6">18CBH55</strain>
    </source>
</reference>
<dbReference type="Proteomes" id="UP001145094">
    <property type="component" value="Unassembled WGS sequence"/>
</dbReference>
<evidence type="ECO:0000256" key="3">
    <source>
        <dbReference type="ARBA" id="ARBA00023163"/>
    </source>
</evidence>
<dbReference type="Gene3D" id="1.10.10.10">
    <property type="entry name" value="Winged helix-like DNA-binding domain superfamily/Winged helix DNA-binding domain"/>
    <property type="match status" value="1"/>
</dbReference>
<evidence type="ECO:0000256" key="2">
    <source>
        <dbReference type="ARBA" id="ARBA00023125"/>
    </source>
</evidence>
<dbReference type="InterPro" id="IPR036390">
    <property type="entry name" value="WH_DNA-bd_sf"/>
</dbReference>
<dbReference type="Pfam" id="PF00455">
    <property type="entry name" value="DeoRC"/>
    <property type="match status" value="1"/>
</dbReference>
<dbReference type="CDD" id="cd00090">
    <property type="entry name" value="HTH_ARSR"/>
    <property type="match status" value="1"/>
</dbReference>
<keyword evidence="2" id="KW-0238">DNA-binding</keyword>